<dbReference type="Pfam" id="PF00580">
    <property type="entry name" value="UvrD-helicase"/>
    <property type="match status" value="1"/>
</dbReference>
<dbReference type="Gene3D" id="1.10.486.10">
    <property type="entry name" value="PCRA, domain 4"/>
    <property type="match status" value="1"/>
</dbReference>
<dbReference type="Pfam" id="PF13361">
    <property type="entry name" value="UvrD_C"/>
    <property type="match status" value="1"/>
</dbReference>
<proteinExistence type="predicted"/>
<evidence type="ECO:0000256" key="9">
    <source>
        <dbReference type="ARBA" id="ARBA00023204"/>
    </source>
</evidence>
<comment type="catalytic activity">
    <reaction evidence="14">
        <text>ATP + H2O = ADP + phosphate + H(+)</text>
        <dbReference type="Rhea" id="RHEA:13065"/>
        <dbReference type="ChEBI" id="CHEBI:15377"/>
        <dbReference type="ChEBI" id="CHEBI:15378"/>
        <dbReference type="ChEBI" id="CHEBI:30616"/>
        <dbReference type="ChEBI" id="CHEBI:43474"/>
        <dbReference type="ChEBI" id="CHEBI:456216"/>
        <dbReference type="EC" id="5.6.2.4"/>
    </reaction>
</comment>
<keyword evidence="8" id="KW-0238">DNA-binding</keyword>
<evidence type="ECO:0000256" key="14">
    <source>
        <dbReference type="ARBA" id="ARBA00048988"/>
    </source>
</evidence>
<evidence type="ECO:0000256" key="1">
    <source>
        <dbReference type="ARBA" id="ARBA00022722"/>
    </source>
</evidence>
<keyword evidence="3" id="KW-0227">DNA damage</keyword>
<evidence type="ECO:0000256" key="15">
    <source>
        <dbReference type="PROSITE-ProRule" id="PRU00560"/>
    </source>
</evidence>
<evidence type="ECO:0000256" key="7">
    <source>
        <dbReference type="ARBA" id="ARBA00022840"/>
    </source>
</evidence>
<dbReference type="InterPro" id="IPR011604">
    <property type="entry name" value="PDDEXK-like_dom_sf"/>
</dbReference>
<evidence type="ECO:0000256" key="4">
    <source>
        <dbReference type="ARBA" id="ARBA00022801"/>
    </source>
</evidence>
<evidence type="ECO:0000313" key="20">
    <source>
        <dbReference type="Proteomes" id="UP001597327"/>
    </source>
</evidence>
<evidence type="ECO:0000259" key="17">
    <source>
        <dbReference type="PROSITE" id="PS51198"/>
    </source>
</evidence>
<dbReference type="SUPFAM" id="SSF52540">
    <property type="entry name" value="P-loop containing nucleoside triphosphate hydrolases"/>
    <property type="match status" value="1"/>
</dbReference>
<keyword evidence="9" id="KW-0234">DNA repair</keyword>
<dbReference type="EC" id="5.6.2.4" evidence="12"/>
<evidence type="ECO:0000256" key="8">
    <source>
        <dbReference type="ARBA" id="ARBA00023125"/>
    </source>
</evidence>
<accession>A0ABW4JYH2</accession>
<evidence type="ECO:0000256" key="2">
    <source>
        <dbReference type="ARBA" id="ARBA00022741"/>
    </source>
</evidence>
<sequence>MSFEIPRLTRERQEKASHPEASAWVSANAGSGKTFVLSRRVVRLLLAGTDPSRLLCLTFTKAAAAEMATRVFRILGDWVTMEDERLADELQDIEGRRPDAARLAMARRLFARALETPGGLKIQTIHGFCEALLHQFPLEANVAGHFTVLDERIAGELMAEARAAVLQKAEADPASPYGRALATIIALMSDGGLDKGLSELISGRDALRLWLDDAGGLAPALQSLARDLDVDPEETVEDLDRRILLECPIDLNAAKAYREALALGTKTDIEKGEALVAAFAARTPDLFPALWLPVFLTKDLSPRKKLVTAKTAEAYPAMVEALAAEQQRLLDLLARRASVVTWHGTAALLTLAHAVIDLYEAAKTRQGFLDFEDLVVRTATMLSRSEAAQWVQFKLDQGLDHILVDEAQDTSPRQWQVVQALAAEFFTGTGARDTLRTIFAVGDEKQSIYSFQGAVPAYFDEMRRSFARRSEEAERLFHSVDLQLSFRSTGDVLGAVDTVFSSASAHKGLSQELKAPVHEAIRRDPGVVDLWPLEKPAIIEEPGDWREPLDRIGGDSPMVRVARRIARTIRGWMERGEADPGDVMVLLRKRGPFVEVLNRELKQMGVPAAGSDRLVLTDHIAVKDLAALGRFLLLQEDDLSLAEVLKSPLLGLTDDDLIEIARETPERPRAGTLWQSLLKKSDTSARLLEARQKLETWRARADFMPPFEFYARLLAGDGGRKAFRKRLGVEVDDVLDEFLALTMSFEQVGTPGLEGFLAWMAAAPTQIKRELSNSKGMVRIMTVHGSKGLEAKIVILVDTCAAPVHAQHDPAFLPLPRDAHGMSPPALLWLPGKSDRLPLHEEGLEALREGQREEYRRLLYVALTRAEDRLIVCGWQPARGAHEECWYSLVETALRPQAREILAPDGEVVAWRWQKTPDNPAAPDAPASADAPVAAHRAAAPSTATDAVDLPDWLRTPVTPFVRGTRLQPSKAFEAMEEKDGPEPVPALTRLATRRAGGNWPLERGRLMHKLLEVLPDLPEADRMAAAERLIARSLAEEFRDHEASLLGEIRAILDAPDLAPLFDPAGRAEVSLVGSITTARGETMAVSGQIDRLLVRDDEILIIDFKTNQVPPESPEGISLEYRAQLAVYRRLLRGIYPDRPVRAALLWTVGPSLMEVAPELLDQTLAGLRSADPVS</sequence>
<dbReference type="InterPro" id="IPR000212">
    <property type="entry name" value="DNA_helicase_UvrD/REP"/>
</dbReference>
<evidence type="ECO:0000256" key="16">
    <source>
        <dbReference type="SAM" id="MobiDB-lite"/>
    </source>
</evidence>
<comment type="catalytic activity">
    <reaction evidence="11">
        <text>Couples ATP hydrolysis with the unwinding of duplex DNA by translocating in the 3'-5' direction.</text>
        <dbReference type="EC" id="5.6.2.4"/>
    </reaction>
</comment>
<keyword evidence="1" id="KW-0540">Nuclease</keyword>
<keyword evidence="7 15" id="KW-0067">ATP-binding</keyword>
<feature type="domain" description="UvrD-like helicase C-terminal" evidence="18">
    <location>
        <begin position="518"/>
        <end position="788"/>
    </location>
</feature>
<feature type="binding site" evidence="15">
    <location>
        <begin position="27"/>
        <end position="34"/>
    </location>
    <ligand>
        <name>ATP</name>
        <dbReference type="ChEBI" id="CHEBI:30616"/>
    </ligand>
</feature>
<evidence type="ECO:0000313" key="19">
    <source>
        <dbReference type="EMBL" id="MFD1697227.1"/>
    </source>
</evidence>
<dbReference type="InterPro" id="IPR014151">
    <property type="entry name" value="DNA_helicase_AddA"/>
</dbReference>
<dbReference type="InterPro" id="IPR011335">
    <property type="entry name" value="Restrct_endonuc-II-like"/>
</dbReference>
<dbReference type="InterPro" id="IPR014017">
    <property type="entry name" value="DNA_helicase_UvrD-like_C"/>
</dbReference>
<dbReference type="GO" id="GO:0004386">
    <property type="term" value="F:helicase activity"/>
    <property type="evidence" value="ECO:0007669"/>
    <property type="project" value="UniProtKB-KW"/>
</dbReference>
<evidence type="ECO:0000256" key="10">
    <source>
        <dbReference type="ARBA" id="ARBA00023235"/>
    </source>
</evidence>
<dbReference type="SUPFAM" id="SSF52980">
    <property type="entry name" value="Restriction endonuclease-like"/>
    <property type="match status" value="1"/>
</dbReference>
<dbReference type="RefSeq" id="WP_149893484.1">
    <property type="nucleotide sequence ID" value="NZ_JBHUFA010000015.1"/>
</dbReference>
<feature type="compositionally biased region" description="Basic and acidic residues" evidence="16">
    <location>
        <begin position="7"/>
        <end position="18"/>
    </location>
</feature>
<comment type="caution">
    <text evidence="19">The sequence shown here is derived from an EMBL/GenBank/DDBJ whole genome shotgun (WGS) entry which is preliminary data.</text>
</comment>
<dbReference type="PROSITE" id="PS51198">
    <property type="entry name" value="UVRD_HELICASE_ATP_BIND"/>
    <property type="match status" value="1"/>
</dbReference>
<keyword evidence="2 15" id="KW-0547">Nucleotide-binding</keyword>
<dbReference type="PANTHER" id="PTHR11070">
    <property type="entry name" value="UVRD / RECB / PCRA DNA HELICASE FAMILY MEMBER"/>
    <property type="match status" value="1"/>
</dbReference>
<feature type="domain" description="UvrD-like helicase ATP-binding" evidence="17">
    <location>
        <begin position="6"/>
        <end position="489"/>
    </location>
</feature>
<dbReference type="InterPro" id="IPR038726">
    <property type="entry name" value="PDDEXK_AddAB-type"/>
</dbReference>
<protein>
    <recommendedName>
        <fullName evidence="12">DNA 3'-5' helicase</fullName>
        <ecNumber evidence="12">5.6.2.4</ecNumber>
    </recommendedName>
    <alternativeName>
        <fullName evidence="13">DNA 3'-5' helicase II</fullName>
    </alternativeName>
</protein>
<organism evidence="19 20">
    <name type="scientific">Roseibium aestuarii</name>
    <dbReference type="NCBI Taxonomy" id="2600299"/>
    <lineage>
        <taxon>Bacteria</taxon>
        <taxon>Pseudomonadati</taxon>
        <taxon>Pseudomonadota</taxon>
        <taxon>Alphaproteobacteria</taxon>
        <taxon>Hyphomicrobiales</taxon>
        <taxon>Stappiaceae</taxon>
        <taxon>Roseibium</taxon>
    </lineage>
</organism>
<dbReference type="InterPro" id="IPR014016">
    <property type="entry name" value="UvrD-like_ATP-bd"/>
</dbReference>
<evidence type="ECO:0000256" key="6">
    <source>
        <dbReference type="ARBA" id="ARBA00022839"/>
    </source>
</evidence>
<keyword evidence="10" id="KW-0413">Isomerase</keyword>
<keyword evidence="4 15" id="KW-0378">Hydrolase</keyword>
<dbReference type="NCBIfam" id="TIGR02784">
    <property type="entry name" value="addA_alphas"/>
    <property type="match status" value="1"/>
</dbReference>
<feature type="region of interest" description="Disordered" evidence="16">
    <location>
        <begin position="1"/>
        <end position="22"/>
    </location>
</feature>
<evidence type="ECO:0000259" key="18">
    <source>
        <dbReference type="PROSITE" id="PS51217"/>
    </source>
</evidence>
<dbReference type="Gene3D" id="3.40.50.300">
    <property type="entry name" value="P-loop containing nucleotide triphosphate hydrolases"/>
    <property type="match status" value="4"/>
</dbReference>
<dbReference type="Pfam" id="PF12705">
    <property type="entry name" value="PDDEXK_1"/>
    <property type="match status" value="1"/>
</dbReference>
<dbReference type="Gene3D" id="3.90.320.10">
    <property type="match status" value="1"/>
</dbReference>
<evidence type="ECO:0000256" key="13">
    <source>
        <dbReference type="ARBA" id="ARBA00034923"/>
    </source>
</evidence>
<gene>
    <name evidence="19" type="primary">addA</name>
    <name evidence="19" type="ORF">ACFSC7_17045</name>
</gene>
<evidence type="ECO:0000256" key="11">
    <source>
        <dbReference type="ARBA" id="ARBA00034617"/>
    </source>
</evidence>
<dbReference type="InterPro" id="IPR027417">
    <property type="entry name" value="P-loop_NTPase"/>
</dbReference>
<evidence type="ECO:0000256" key="3">
    <source>
        <dbReference type="ARBA" id="ARBA00022763"/>
    </source>
</evidence>
<name>A0ABW4JYH2_9HYPH</name>
<keyword evidence="5 15" id="KW-0347">Helicase</keyword>
<dbReference type="Proteomes" id="UP001597327">
    <property type="component" value="Unassembled WGS sequence"/>
</dbReference>
<evidence type="ECO:0000256" key="5">
    <source>
        <dbReference type="ARBA" id="ARBA00022806"/>
    </source>
</evidence>
<keyword evidence="6" id="KW-0269">Exonuclease</keyword>
<reference evidence="20" key="1">
    <citation type="journal article" date="2019" name="Int. J. Syst. Evol. Microbiol.">
        <title>The Global Catalogue of Microorganisms (GCM) 10K type strain sequencing project: providing services to taxonomists for standard genome sequencing and annotation.</title>
        <authorList>
            <consortium name="The Broad Institute Genomics Platform"/>
            <consortium name="The Broad Institute Genome Sequencing Center for Infectious Disease"/>
            <person name="Wu L."/>
            <person name="Ma J."/>
        </authorList>
    </citation>
    <scope>NUCLEOTIDE SEQUENCE [LARGE SCALE GENOMIC DNA]</scope>
    <source>
        <strain evidence="20">JCM 3369</strain>
    </source>
</reference>
<keyword evidence="20" id="KW-1185">Reference proteome</keyword>
<evidence type="ECO:0000256" key="12">
    <source>
        <dbReference type="ARBA" id="ARBA00034808"/>
    </source>
</evidence>
<dbReference type="PROSITE" id="PS51217">
    <property type="entry name" value="UVRD_HELICASE_CTER"/>
    <property type="match status" value="1"/>
</dbReference>
<dbReference type="PANTHER" id="PTHR11070:SF2">
    <property type="entry name" value="ATP-DEPENDENT DNA HELICASE SRS2"/>
    <property type="match status" value="1"/>
</dbReference>
<dbReference type="EMBL" id="JBHUFA010000015">
    <property type="protein sequence ID" value="MFD1697227.1"/>
    <property type="molecule type" value="Genomic_DNA"/>
</dbReference>